<keyword evidence="3" id="KW-1185">Reference proteome</keyword>
<proteinExistence type="predicted"/>
<evidence type="ECO:0008006" key="4">
    <source>
        <dbReference type="Google" id="ProtNLM"/>
    </source>
</evidence>
<keyword evidence="1" id="KW-0732">Signal</keyword>
<gene>
    <name evidence="2" type="ORF">ABEB36_001284</name>
</gene>
<evidence type="ECO:0000256" key="1">
    <source>
        <dbReference type="SAM" id="SignalP"/>
    </source>
</evidence>
<dbReference type="EMBL" id="JBDJPC010000001">
    <property type="protein sequence ID" value="KAL1517531.1"/>
    <property type="molecule type" value="Genomic_DNA"/>
</dbReference>
<sequence>MFKIVAVVFAAILALAFAAPKAAPAPKPGAVLYNAPLTYAAPLSYSSSYAYSAPAYAAPIVSTYNALPLAYAAPSYYY</sequence>
<dbReference type="AlphaFoldDB" id="A0ABD1FE12"/>
<organism evidence="2 3">
    <name type="scientific">Hypothenemus hampei</name>
    <name type="common">Coffee berry borer</name>
    <dbReference type="NCBI Taxonomy" id="57062"/>
    <lineage>
        <taxon>Eukaryota</taxon>
        <taxon>Metazoa</taxon>
        <taxon>Ecdysozoa</taxon>
        <taxon>Arthropoda</taxon>
        <taxon>Hexapoda</taxon>
        <taxon>Insecta</taxon>
        <taxon>Pterygota</taxon>
        <taxon>Neoptera</taxon>
        <taxon>Endopterygota</taxon>
        <taxon>Coleoptera</taxon>
        <taxon>Polyphaga</taxon>
        <taxon>Cucujiformia</taxon>
        <taxon>Curculionidae</taxon>
        <taxon>Scolytinae</taxon>
        <taxon>Hypothenemus</taxon>
    </lineage>
</organism>
<dbReference type="Proteomes" id="UP001566132">
    <property type="component" value="Unassembled WGS sequence"/>
</dbReference>
<reference evidence="2 3" key="1">
    <citation type="submission" date="2024-05" db="EMBL/GenBank/DDBJ databases">
        <title>Genetic variation in Jamaican populations of the coffee berry borer (Hypothenemus hampei).</title>
        <authorList>
            <person name="Errbii M."/>
            <person name="Myrie A."/>
        </authorList>
    </citation>
    <scope>NUCLEOTIDE SEQUENCE [LARGE SCALE GENOMIC DNA]</scope>
    <source>
        <strain evidence="2">JA-Hopewell-2020-01-JO</strain>
        <tissue evidence="2">Whole body</tissue>
    </source>
</reference>
<name>A0ABD1FE12_HYPHA</name>
<feature type="chain" id="PRO_5044895861" description="Neuropeptide-like 4" evidence="1">
    <location>
        <begin position="19"/>
        <end position="78"/>
    </location>
</feature>
<feature type="signal peptide" evidence="1">
    <location>
        <begin position="1"/>
        <end position="18"/>
    </location>
</feature>
<evidence type="ECO:0000313" key="3">
    <source>
        <dbReference type="Proteomes" id="UP001566132"/>
    </source>
</evidence>
<evidence type="ECO:0000313" key="2">
    <source>
        <dbReference type="EMBL" id="KAL1517531.1"/>
    </source>
</evidence>
<protein>
    <recommendedName>
        <fullName evidence="4">Neuropeptide-like 4</fullName>
    </recommendedName>
</protein>
<comment type="caution">
    <text evidence="2">The sequence shown here is derived from an EMBL/GenBank/DDBJ whole genome shotgun (WGS) entry which is preliminary data.</text>
</comment>
<accession>A0ABD1FE12</accession>